<keyword evidence="2" id="KW-1185">Reference proteome</keyword>
<dbReference type="Proteomes" id="UP001240678">
    <property type="component" value="Unassembled WGS sequence"/>
</dbReference>
<evidence type="ECO:0000313" key="2">
    <source>
        <dbReference type="Proteomes" id="UP001240678"/>
    </source>
</evidence>
<dbReference type="RefSeq" id="XP_060317949.1">
    <property type="nucleotide sequence ID" value="XM_060451684.1"/>
</dbReference>
<comment type="caution">
    <text evidence="1">The sequence shown here is derived from an EMBL/GenBank/DDBJ whole genome shotgun (WGS) entry which is preliminary data.</text>
</comment>
<sequence>MSVFSSGLASRFQASFDRVPHVVIGKAVPHVHFAFYVRFLTINSRLVVLKDLHGSAASVGRSNASSREPFSLMKSTTRYQVPAEGAFWHTREAGDHHKLNTRGVQGTCIWGSTGYTRGYSRGEPHGLDSRRKIRKTVVTRKFFVFECSKKIMNQIHLEIFHPPKLAYRIIITMCKPFDEPATCMSQRFRQEGYIADLSMTSTLSEGIRSKFRFRVTRNGQSAPRQVRGDKGNCLPRV</sequence>
<protein>
    <submittedName>
        <fullName evidence="1">Uncharacterized protein</fullName>
    </submittedName>
</protein>
<accession>A0AAI9Z4X8</accession>
<proteinExistence type="predicted"/>
<dbReference type="GeneID" id="85335231"/>
<gene>
    <name evidence="1" type="ORF">CCOS01_03498</name>
</gene>
<evidence type="ECO:0000313" key="1">
    <source>
        <dbReference type="EMBL" id="KAK1534746.1"/>
    </source>
</evidence>
<name>A0AAI9Z4X8_9PEZI</name>
<dbReference type="AlphaFoldDB" id="A0AAI9Z4X8"/>
<reference evidence="1 2" key="1">
    <citation type="submission" date="2016-10" db="EMBL/GenBank/DDBJ databases">
        <title>The genome sequence of Colletotrichum fioriniae PJ7.</title>
        <authorList>
            <person name="Baroncelli R."/>
        </authorList>
    </citation>
    <scope>NUCLEOTIDE SEQUENCE [LARGE SCALE GENOMIC DNA]</scope>
    <source>
        <strain evidence="1 2">IMI 309622</strain>
    </source>
</reference>
<dbReference type="EMBL" id="MOOE01000003">
    <property type="protein sequence ID" value="KAK1534746.1"/>
    <property type="molecule type" value="Genomic_DNA"/>
</dbReference>
<organism evidence="1 2">
    <name type="scientific">Colletotrichum costaricense</name>
    <dbReference type="NCBI Taxonomy" id="1209916"/>
    <lineage>
        <taxon>Eukaryota</taxon>
        <taxon>Fungi</taxon>
        <taxon>Dikarya</taxon>
        <taxon>Ascomycota</taxon>
        <taxon>Pezizomycotina</taxon>
        <taxon>Sordariomycetes</taxon>
        <taxon>Hypocreomycetidae</taxon>
        <taxon>Glomerellales</taxon>
        <taxon>Glomerellaceae</taxon>
        <taxon>Colletotrichum</taxon>
        <taxon>Colletotrichum acutatum species complex</taxon>
    </lineage>
</organism>